<proteinExistence type="predicted"/>
<dbReference type="AlphaFoldDB" id="A0A0B7B069"/>
<sequence length="73" mass="8654">MSTETVPMREKTEADNRIMSFKSRIQKADHSINICRDSCSSIFHWEQDLGFTAVFPHIDIFFKIDCNQTKYHR</sequence>
<evidence type="ECO:0000313" key="1">
    <source>
        <dbReference type="EMBL" id="CEK86272.1"/>
    </source>
</evidence>
<dbReference type="EMBL" id="HACG01039407">
    <property type="protein sequence ID" value="CEK86272.1"/>
    <property type="molecule type" value="Transcribed_RNA"/>
</dbReference>
<protein>
    <submittedName>
        <fullName evidence="1">Uncharacterized protein</fullName>
    </submittedName>
</protein>
<reference evidence="1" key="1">
    <citation type="submission" date="2014-12" db="EMBL/GenBank/DDBJ databases">
        <title>Insight into the proteome of Arion vulgaris.</title>
        <authorList>
            <person name="Aradska J."/>
            <person name="Bulat T."/>
            <person name="Smidak R."/>
            <person name="Sarate P."/>
            <person name="Gangsoo J."/>
            <person name="Sialana F."/>
            <person name="Bilban M."/>
            <person name="Lubec G."/>
        </authorList>
    </citation>
    <scope>NUCLEOTIDE SEQUENCE</scope>
    <source>
        <tissue evidence="1">Skin</tissue>
    </source>
</reference>
<organism evidence="1">
    <name type="scientific">Arion vulgaris</name>
    <dbReference type="NCBI Taxonomy" id="1028688"/>
    <lineage>
        <taxon>Eukaryota</taxon>
        <taxon>Metazoa</taxon>
        <taxon>Spiralia</taxon>
        <taxon>Lophotrochozoa</taxon>
        <taxon>Mollusca</taxon>
        <taxon>Gastropoda</taxon>
        <taxon>Heterobranchia</taxon>
        <taxon>Euthyneura</taxon>
        <taxon>Panpulmonata</taxon>
        <taxon>Eupulmonata</taxon>
        <taxon>Stylommatophora</taxon>
        <taxon>Helicina</taxon>
        <taxon>Arionoidea</taxon>
        <taxon>Arionidae</taxon>
        <taxon>Arion</taxon>
    </lineage>
</organism>
<gene>
    <name evidence="1" type="primary">ORF152894</name>
</gene>
<accession>A0A0B7B069</accession>
<name>A0A0B7B069_9EUPU</name>